<gene>
    <name evidence="7" type="ORF">B5E91_11895</name>
</gene>
<reference evidence="8" key="1">
    <citation type="submission" date="2017-04" db="EMBL/GenBank/DDBJ databases">
        <title>Function of individual gut microbiota members based on whole genome sequencing of pure cultures obtained from chicken caecum.</title>
        <authorList>
            <person name="Medvecky M."/>
            <person name="Cejkova D."/>
            <person name="Polansky O."/>
            <person name="Karasova D."/>
            <person name="Kubasova T."/>
            <person name="Cizek A."/>
            <person name="Rychlik I."/>
        </authorList>
    </citation>
    <scope>NUCLEOTIDE SEQUENCE [LARGE SCALE GENOMIC DNA]</scope>
    <source>
        <strain evidence="8">An149</strain>
    </source>
</reference>
<dbReference type="InterPro" id="IPR012327">
    <property type="entry name" value="MeTrfase_D12"/>
</dbReference>
<evidence type="ECO:0000256" key="2">
    <source>
        <dbReference type="ARBA" id="ARBA00011900"/>
    </source>
</evidence>
<evidence type="ECO:0000256" key="5">
    <source>
        <dbReference type="ARBA" id="ARBA00022691"/>
    </source>
</evidence>
<evidence type="ECO:0000256" key="4">
    <source>
        <dbReference type="ARBA" id="ARBA00022679"/>
    </source>
</evidence>
<dbReference type="GO" id="GO:0032259">
    <property type="term" value="P:methylation"/>
    <property type="evidence" value="ECO:0007669"/>
    <property type="project" value="UniProtKB-KW"/>
</dbReference>
<dbReference type="InterPro" id="IPR023095">
    <property type="entry name" value="Ade_MeTrfase_dom_2"/>
</dbReference>
<proteinExistence type="inferred from homology"/>
<dbReference type="PIRSF" id="PIRSF000398">
    <property type="entry name" value="M_m6A_EcoRV"/>
    <property type="match status" value="1"/>
</dbReference>
<dbReference type="GO" id="GO:1904047">
    <property type="term" value="F:S-adenosyl-L-methionine binding"/>
    <property type="evidence" value="ECO:0007669"/>
    <property type="project" value="TreeGrafter"/>
</dbReference>
<dbReference type="Gene3D" id="1.10.1020.10">
    <property type="entry name" value="Adenine-specific Methyltransferase, Domain 2"/>
    <property type="match status" value="1"/>
</dbReference>
<dbReference type="GO" id="GO:0043565">
    <property type="term" value="F:sequence-specific DNA binding"/>
    <property type="evidence" value="ECO:0007669"/>
    <property type="project" value="TreeGrafter"/>
</dbReference>
<keyword evidence="4" id="KW-0808">Transferase</keyword>
<dbReference type="Pfam" id="PF02086">
    <property type="entry name" value="MethyltransfD12"/>
    <property type="match status" value="1"/>
</dbReference>
<evidence type="ECO:0000313" key="7">
    <source>
        <dbReference type="EMBL" id="OUQ04069.1"/>
    </source>
</evidence>
<evidence type="ECO:0000256" key="3">
    <source>
        <dbReference type="ARBA" id="ARBA00022603"/>
    </source>
</evidence>
<comment type="similarity">
    <text evidence="1">Belongs to the N(4)/N(6)-methyltransferase family.</text>
</comment>
<comment type="catalytic activity">
    <reaction evidence="6">
        <text>a 2'-deoxyadenosine in DNA + S-adenosyl-L-methionine = an N(6)-methyl-2'-deoxyadenosine in DNA + S-adenosyl-L-homocysteine + H(+)</text>
        <dbReference type="Rhea" id="RHEA:15197"/>
        <dbReference type="Rhea" id="RHEA-COMP:12418"/>
        <dbReference type="Rhea" id="RHEA-COMP:12419"/>
        <dbReference type="ChEBI" id="CHEBI:15378"/>
        <dbReference type="ChEBI" id="CHEBI:57856"/>
        <dbReference type="ChEBI" id="CHEBI:59789"/>
        <dbReference type="ChEBI" id="CHEBI:90615"/>
        <dbReference type="ChEBI" id="CHEBI:90616"/>
        <dbReference type="EC" id="2.1.1.72"/>
    </reaction>
</comment>
<dbReference type="RefSeq" id="WP_087258004.1">
    <property type="nucleotide sequence ID" value="NZ_NFKY01000001.1"/>
</dbReference>
<dbReference type="PRINTS" id="PR00505">
    <property type="entry name" value="D12N6MTFRASE"/>
</dbReference>
<dbReference type="PANTHER" id="PTHR30481">
    <property type="entry name" value="DNA ADENINE METHYLASE"/>
    <property type="match status" value="1"/>
</dbReference>
<dbReference type="SUPFAM" id="SSF53335">
    <property type="entry name" value="S-adenosyl-L-methionine-dependent methyltransferases"/>
    <property type="match status" value="1"/>
</dbReference>
<evidence type="ECO:0000313" key="8">
    <source>
        <dbReference type="Proteomes" id="UP000196258"/>
    </source>
</evidence>
<sequence length="272" mass="32085">MANFSPLRYPGGKGKMYNQTVKILKENNLIGCTYIEPFAGGANLALNLLFKGKVKKIILNDYDLAIYAFWYSILNYAPEFIEMIKNVEVSLNEREKQKEIYINEKTDLLKLGFATFYLNRTNRSGIIKGGPIGGQQQKSKYLIDCRFNKNNLIDRIEKIYENREKIKIYNQDAMIFLKRRFKPDSFLFIDPPYYNKGAELYENSFTPKEHKKISRRIKKLSVPWVLTYDCVDEIIEMYSFCRGKEYELSYTVQNKKIGNEIMFYRDNLIVDF</sequence>
<keyword evidence="3" id="KW-0489">Methyltransferase</keyword>
<evidence type="ECO:0000256" key="6">
    <source>
        <dbReference type="ARBA" id="ARBA00047942"/>
    </source>
</evidence>
<keyword evidence="5" id="KW-0949">S-adenosyl-L-methionine</keyword>
<evidence type="ECO:0000256" key="1">
    <source>
        <dbReference type="ARBA" id="ARBA00006594"/>
    </source>
</evidence>
<dbReference type="EMBL" id="NFLB01000015">
    <property type="protein sequence ID" value="OUQ04069.1"/>
    <property type="molecule type" value="Genomic_DNA"/>
</dbReference>
<dbReference type="GO" id="GO:0009007">
    <property type="term" value="F:site-specific DNA-methyltransferase (adenine-specific) activity"/>
    <property type="evidence" value="ECO:0007669"/>
    <property type="project" value="UniProtKB-EC"/>
</dbReference>
<dbReference type="InterPro" id="IPR029063">
    <property type="entry name" value="SAM-dependent_MTases_sf"/>
</dbReference>
<name>A0A1Y4QFK4_9FIRM</name>
<dbReference type="GO" id="GO:0006298">
    <property type="term" value="P:mismatch repair"/>
    <property type="evidence" value="ECO:0007669"/>
    <property type="project" value="TreeGrafter"/>
</dbReference>
<organism evidence="7 8">
    <name type="scientific">Thomasclavelia spiroformis</name>
    <dbReference type="NCBI Taxonomy" id="29348"/>
    <lineage>
        <taxon>Bacteria</taxon>
        <taxon>Bacillati</taxon>
        <taxon>Bacillota</taxon>
        <taxon>Erysipelotrichia</taxon>
        <taxon>Erysipelotrichales</taxon>
        <taxon>Coprobacillaceae</taxon>
        <taxon>Thomasclavelia</taxon>
    </lineage>
</organism>
<dbReference type="InterPro" id="IPR012263">
    <property type="entry name" value="M_m6A_EcoRV"/>
</dbReference>
<dbReference type="PANTHER" id="PTHR30481:SF2">
    <property type="entry name" value="SITE-SPECIFIC DNA-METHYLTRANSFERASE (ADENINE-SPECIFIC)"/>
    <property type="match status" value="1"/>
</dbReference>
<dbReference type="AlphaFoldDB" id="A0A1Y4QFK4"/>
<accession>A0A1Y4QFK4</accession>
<protein>
    <recommendedName>
        <fullName evidence="2">site-specific DNA-methyltransferase (adenine-specific)</fullName>
        <ecNumber evidence="2">2.1.1.72</ecNumber>
    </recommendedName>
</protein>
<dbReference type="EC" id="2.1.1.72" evidence="2"/>
<dbReference type="GO" id="GO:0009307">
    <property type="term" value="P:DNA restriction-modification system"/>
    <property type="evidence" value="ECO:0007669"/>
    <property type="project" value="InterPro"/>
</dbReference>
<dbReference type="Gene3D" id="3.40.50.150">
    <property type="entry name" value="Vaccinia Virus protein VP39"/>
    <property type="match status" value="1"/>
</dbReference>
<dbReference type="Proteomes" id="UP000196258">
    <property type="component" value="Unassembled WGS sequence"/>
</dbReference>
<comment type="caution">
    <text evidence="7">The sequence shown here is derived from an EMBL/GenBank/DDBJ whole genome shotgun (WGS) entry which is preliminary data.</text>
</comment>